<dbReference type="Pfam" id="PF04561">
    <property type="entry name" value="RNA_pol_Rpb2_2"/>
    <property type="match status" value="1"/>
</dbReference>
<dbReference type="Pfam" id="PF04566">
    <property type="entry name" value="RNA_pol_Rpb2_4"/>
    <property type="match status" value="1"/>
</dbReference>
<dbReference type="FunFam" id="2.40.270.10:FF:000006">
    <property type="entry name" value="DNA-directed RNA polymerase subunit beta"/>
    <property type="match status" value="1"/>
</dbReference>
<dbReference type="GO" id="GO:0032549">
    <property type="term" value="F:ribonucleoside binding"/>
    <property type="evidence" value="ECO:0007669"/>
    <property type="project" value="InterPro"/>
</dbReference>
<feature type="domain" description="DNA-directed RNA polymerase subunit 2 hybrid-binding" evidence="13">
    <location>
        <begin position="678"/>
        <end position="1056"/>
    </location>
</feature>
<gene>
    <name evidence="20" type="primary">Contig12963.g13823</name>
    <name evidence="20" type="ORF">STYLEM_16959</name>
</gene>
<dbReference type="AlphaFoldDB" id="A0A078B0L5"/>
<feature type="domain" description="RNA polymerase Rpb2" evidence="17">
    <location>
        <begin position="448"/>
        <end position="512"/>
    </location>
</feature>
<dbReference type="InterPro" id="IPR037033">
    <property type="entry name" value="DNA-dir_RNAP_su2_hyb_sf"/>
</dbReference>
<evidence type="ECO:0000259" key="18">
    <source>
        <dbReference type="Pfam" id="PF04566"/>
    </source>
</evidence>
<comment type="catalytic activity">
    <reaction evidence="10 12">
        <text>RNA(n) + a ribonucleoside 5'-triphosphate = RNA(n+1) + diphosphate</text>
        <dbReference type="Rhea" id="RHEA:21248"/>
        <dbReference type="Rhea" id="RHEA-COMP:14527"/>
        <dbReference type="Rhea" id="RHEA-COMP:17342"/>
        <dbReference type="ChEBI" id="CHEBI:33019"/>
        <dbReference type="ChEBI" id="CHEBI:61557"/>
        <dbReference type="ChEBI" id="CHEBI:140395"/>
        <dbReference type="EC" id="2.7.7.6"/>
    </reaction>
</comment>
<evidence type="ECO:0000313" key="20">
    <source>
        <dbReference type="EMBL" id="CDW87846.1"/>
    </source>
</evidence>
<keyword evidence="21" id="KW-1185">Reference proteome</keyword>
<dbReference type="GO" id="GO:0003677">
    <property type="term" value="F:DNA binding"/>
    <property type="evidence" value="ECO:0007669"/>
    <property type="project" value="InterPro"/>
</dbReference>
<dbReference type="GO" id="GO:0046872">
    <property type="term" value="F:metal ion binding"/>
    <property type="evidence" value="ECO:0007669"/>
    <property type="project" value="UniProtKB-KW"/>
</dbReference>
<reference evidence="20 21" key="1">
    <citation type="submission" date="2014-06" db="EMBL/GenBank/DDBJ databases">
        <authorList>
            <person name="Swart Estienne"/>
        </authorList>
    </citation>
    <scope>NUCLEOTIDE SEQUENCE [LARGE SCALE GENOMIC DNA]</scope>
    <source>
        <strain evidence="20 21">130c</strain>
    </source>
</reference>
<dbReference type="FunFam" id="2.40.270.10:FF:000011">
    <property type="entry name" value="DNA-directed RNA polymerase subunit beta"/>
    <property type="match status" value="1"/>
</dbReference>
<dbReference type="InterPro" id="IPR015712">
    <property type="entry name" value="DNA-dir_RNA_pol_su2"/>
</dbReference>
<dbReference type="Gene3D" id="3.90.1800.10">
    <property type="entry name" value="RNA polymerase alpha subunit dimerisation domain"/>
    <property type="match status" value="1"/>
</dbReference>
<dbReference type="InterPro" id="IPR007644">
    <property type="entry name" value="RNA_pol_bsu_protrusion"/>
</dbReference>
<protein>
    <recommendedName>
        <fullName evidence="12">DNA-directed RNA polymerase subunit beta</fullName>
        <ecNumber evidence="12">2.7.7.6</ecNumber>
    </recommendedName>
</protein>
<feature type="domain" description="RNA polymerase Rpb2" evidence="14">
    <location>
        <begin position="1058"/>
        <end position="1143"/>
    </location>
</feature>
<evidence type="ECO:0000256" key="2">
    <source>
        <dbReference type="ARBA" id="ARBA00006835"/>
    </source>
</evidence>
<evidence type="ECO:0000259" key="19">
    <source>
        <dbReference type="Pfam" id="PF04567"/>
    </source>
</evidence>
<dbReference type="Proteomes" id="UP000039865">
    <property type="component" value="Unassembled WGS sequence"/>
</dbReference>
<evidence type="ECO:0000256" key="11">
    <source>
        <dbReference type="RuleBase" id="RU000434"/>
    </source>
</evidence>
<proteinExistence type="inferred from homology"/>
<dbReference type="FunFam" id="3.90.1110.10:FF:000006">
    <property type="entry name" value="DNA-directed RNA polymerase subunit beta"/>
    <property type="match status" value="1"/>
</dbReference>
<evidence type="ECO:0000259" key="15">
    <source>
        <dbReference type="Pfam" id="PF04561"/>
    </source>
</evidence>
<evidence type="ECO:0000256" key="1">
    <source>
        <dbReference type="ARBA" id="ARBA00004123"/>
    </source>
</evidence>
<keyword evidence="5 12" id="KW-0548">Nucleotidyltransferase</keyword>
<keyword evidence="3 12" id="KW-0240">DNA-directed RNA polymerase</keyword>
<dbReference type="FunFam" id="3.90.1800.10:FF:000002">
    <property type="entry name" value="DNA-directed RNA polymerase subunit beta"/>
    <property type="match status" value="1"/>
</dbReference>
<evidence type="ECO:0000259" key="13">
    <source>
        <dbReference type="Pfam" id="PF00562"/>
    </source>
</evidence>
<dbReference type="EMBL" id="CCKQ01015986">
    <property type="protein sequence ID" value="CDW87846.1"/>
    <property type="molecule type" value="Genomic_DNA"/>
</dbReference>
<evidence type="ECO:0000256" key="6">
    <source>
        <dbReference type="ARBA" id="ARBA00022723"/>
    </source>
</evidence>
<feature type="domain" description="RNA polymerase Rpb2" evidence="15">
    <location>
        <begin position="195"/>
        <end position="373"/>
    </location>
</feature>
<keyword evidence="4 12" id="KW-0808">Transferase</keyword>
<dbReference type="InterPro" id="IPR007645">
    <property type="entry name" value="RNA_pol_Rpb2_3"/>
</dbReference>
<comment type="subcellular location">
    <subcellularLocation>
        <location evidence="1">Nucleus</location>
    </subcellularLocation>
</comment>
<dbReference type="Pfam" id="PF04563">
    <property type="entry name" value="RNA_pol_Rpb2_1"/>
    <property type="match status" value="1"/>
</dbReference>
<dbReference type="InterPro" id="IPR007646">
    <property type="entry name" value="RNA_pol_Rpb2_4"/>
</dbReference>
<dbReference type="GO" id="GO:0005634">
    <property type="term" value="C:nucleus"/>
    <property type="evidence" value="ECO:0007669"/>
    <property type="project" value="UniProtKB-SubCell"/>
</dbReference>
<dbReference type="InParanoid" id="A0A078B0L5"/>
<name>A0A078B0L5_STYLE</name>
<feature type="domain" description="RNA polymerase Rpb2" evidence="18">
    <location>
        <begin position="549"/>
        <end position="610"/>
    </location>
</feature>
<evidence type="ECO:0000313" key="21">
    <source>
        <dbReference type="Proteomes" id="UP000039865"/>
    </source>
</evidence>
<evidence type="ECO:0000259" key="17">
    <source>
        <dbReference type="Pfam" id="PF04565"/>
    </source>
</evidence>
<evidence type="ECO:0000256" key="10">
    <source>
        <dbReference type="ARBA" id="ARBA00048552"/>
    </source>
</evidence>
<accession>A0A078B0L5</accession>
<dbReference type="GO" id="GO:0003899">
    <property type="term" value="F:DNA-directed RNA polymerase activity"/>
    <property type="evidence" value="ECO:0007669"/>
    <property type="project" value="UniProtKB-EC"/>
</dbReference>
<evidence type="ECO:0000256" key="3">
    <source>
        <dbReference type="ARBA" id="ARBA00022478"/>
    </source>
</evidence>
<dbReference type="Gene3D" id="3.90.1100.10">
    <property type="match status" value="2"/>
</dbReference>
<comment type="similarity">
    <text evidence="2 11">Belongs to the RNA polymerase beta chain family.</text>
</comment>
<dbReference type="GO" id="GO:0000428">
    <property type="term" value="C:DNA-directed RNA polymerase complex"/>
    <property type="evidence" value="ECO:0007669"/>
    <property type="project" value="UniProtKB-KW"/>
</dbReference>
<dbReference type="InterPro" id="IPR007641">
    <property type="entry name" value="RNA_pol_Rpb2_7"/>
</dbReference>
<keyword evidence="6" id="KW-0479">Metal-binding</keyword>
<dbReference type="EC" id="2.7.7.6" evidence="12"/>
<evidence type="ECO:0000259" key="14">
    <source>
        <dbReference type="Pfam" id="PF04560"/>
    </source>
</evidence>
<dbReference type="Pfam" id="PF04567">
    <property type="entry name" value="RNA_pol_Rpb2_5"/>
    <property type="match status" value="1"/>
</dbReference>
<dbReference type="InterPro" id="IPR014724">
    <property type="entry name" value="RNA_pol_RPB2_OB-fold"/>
</dbReference>
<dbReference type="InterPro" id="IPR007642">
    <property type="entry name" value="RNA_pol_Rpb2_2"/>
</dbReference>
<dbReference type="CDD" id="cd00653">
    <property type="entry name" value="RNA_pol_B_RPB2"/>
    <property type="match status" value="1"/>
</dbReference>
<evidence type="ECO:0000256" key="7">
    <source>
        <dbReference type="ARBA" id="ARBA00022833"/>
    </source>
</evidence>
<dbReference type="InterPro" id="IPR007647">
    <property type="entry name" value="RNA_pol_Rpb2_5"/>
</dbReference>
<dbReference type="PROSITE" id="PS01166">
    <property type="entry name" value="RNA_POL_BETA"/>
    <property type="match status" value="1"/>
</dbReference>
<dbReference type="Gene3D" id="2.40.50.150">
    <property type="match status" value="1"/>
</dbReference>
<evidence type="ECO:0000256" key="8">
    <source>
        <dbReference type="ARBA" id="ARBA00023163"/>
    </source>
</evidence>
<dbReference type="FunFam" id="3.90.1100.10:FF:000021">
    <property type="entry name" value="DNA-directed RNA polymerase subunit beta"/>
    <property type="match status" value="1"/>
</dbReference>
<evidence type="ECO:0000256" key="4">
    <source>
        <dbReference type="ARBA" id="ARBA00022679"/>
    </source>
</evidence>
<sequence>MPSQNEHMKDESNGNDFHELFNDLKLHEPLKKIDDKWKLVPAFLRLRGLVKAHIDSFNHFLNVDIKEIMRANQLINSDIDPTFYLRFTDINVGFPKIEEDFEQHNLMPHECRIRDLTYSAPIHVDIEYTKGDRIFLKNQVLIGRMPMMLGASNCWLNGMDHDRLAAIKECPYDPRGYFIIKGVEKVLLIQEQMSKNRIIIELDSKQNVCAQVTSSTYERKSRTTIVHKNDKFYLKHNTFTDDIPVVVAFKAMGMETDQEIAQIIGTESMYLDGLALSLQECSQLNVLSQAQALEFIANKVKSLKSFQGRPKTKLEEARDILTNVILAHIPMSKHLPYFAKCRYLGLMIRRIIEAVHDPSKLDDKDYYGNKRLELSGQLISLLFEDLLKKFQFDLKKQIDIMLQKSKKEKFDALTCIRADTITQGLEISISSGNWSLKRFKMERKSVTQVLSRLSYIAALGMMARINSQFEKTRKISGPRALQPSHWGIVCPSDTPEGESCGLVKNLALTTHVTTDSPEQPLLRICIDLGMEDAALLGGDELYSKKHFLVFLNGQPIGVVKNPHKFVRNFRFLRKRGRVQEFVSVYLNDHQNSINIASDGGRLVRPLLVIEKGRPKLQQMHIQDLIIGLKDFNDFLSEGIIEYLDVNEENNALIALNEEGLTEQHTHMEIDPFTILGCVAGLIPYPHHNQSPRNTYQCAMGKQAIGTIGLNQLNRVDTLLYLMTYPMKPLVKTKTIEIINFEQLPAGQNASVAIMSYSGYDIEDAVILNKSSLDRGFGRAMYIRRYQTDIKKYSNGATDIILPGVTQKDSRKTFMNKKFHALDGDGMARVGESLGNGDVFINKYTPVINETQSGYMNQVDISQLEFKSQAQSYKGANPAYVDRVILTSTPENPFIIKMITRQSRVPEIGDKFSSRHGQKGVVGLIVPQEDLPFSEKNGWCPDLIMNPHGFPSRMTVGKMIELISGKAGVLSGEFKYGTAFSGDPVEEMGKILIKYGYSFDGKDCLMSGITGEILPCFVFSGPIYYQRLKHMVQDKMHSRARGPKSVLTRQPTEGRSREGGLRLGEMERDCLIGYGAANLIMERLMISSDQFVVYVCNKCGFIGYEGCCVYCSPNHDNVCSVKMPYACKLLLQELQSMNIRAQIKLTDV</sequence>
<evidence type="ECO:0000256" key="5">
    <source>
        <dbReference type="ARBA" id="ARBA00022695"/>
    </source>
</evidence>
<organism evidence="20 21">
    <name type="scientific">Stylonychia lemnae</name>
    <name type="common">Ciliate</name>
    <dbReference type="NCBI Taxonomy" id="5949"/>
    <lineage>
        <taxon>Eukaryota</taxon>
        <taxon>Sar</taxon>
        <taxon>Alveolata</taxon>
        <taxon>Ciliophora</taxon>
        <taxon>Intramacronucleata</taxon>
        <taxon>Spirotrichea</taxon>
        <taxon>Stichotrichia</taxon>
        <taxon>Sporadotrichida</taxon>
        <taxon>Oxytrichidae</taxon>
        <taxon>Stylonychinae</taxon>
        <taxon>Stylonychia</taxon>
    </lineage>
</organism>
<keyword evidence="9" id="KW-0539">Nucleus</keyword>
<dbReference type="InterPro" id="IPR007120">
    <property type="entry name" value="DNA-dir_RNAP_su2_dom"/>
</dbReference>
<dbReference type="OMA" id="LAYCSWC"/>
<dbReference type="Pfam" id="PF04560">
    <property type="entry name" value="RNA_pol_Rpb2_7"/>
    <property type="match status" value="1"/>
</dbReference>
<dbReference type="PANTHER" id="PTHR20856">
    <property type="entry name" value="DNA-DIRECTED RNA POLYMERASE I SUBUNIT 2"/>
    <property type="match status" value="1"/>
</dbReference>
<evidence type="ECO:0000256" key="12">
    <source>
        <dbReference type="RuleBase" id="RU363031"/>
    </source>
</evidence>
<dbReference type="OrthoDB" id="10248617at2759"/>
<keyword evidence="7" id="KW-0862">Zinc</keyword>
<keyword evidence="8 12" id="KW-0804">Transcription</keyword>
<evidence type="ECO:0000256" key="9">
    <source>
        <dbReference type="ARBA" id="ARBA00023242"/>
    </source>
</evidence>
<evidence type="ECO:0000259" key="16">
    <source>
        <dbReference type="Pfam" id="PF04563"/>
    </source>
</evidence>
<feature type="domain" description="RNA polymerase Rpb2" evidence="19">
    <location>
        <begin position="631"/>
        <end position="665"/>
    </location>
</feature>
<dbReference type="SUPFAM" id="SSF64484">
    <property type="entry name" value="beta and beta-prime subunits of DNA dependent RNA-polymerase"/>
    <property type="match status" value="1"/>
</dbReference>
<dbReference type="GO" id="GO:0006351">
    <property type="term" value="P:DNA-templated transcription"/>
    <property type="evidence" value="ECO:0007669"/>
    <property type="project" value="InterPro"/>
</dbReference>
<dbReference type="FunCoup" id="A0A078B0L5">
    <property type="interactions" value="576"/>
</dbReference>
<dbReference type="InterPro" id="IPR007121">
    <property type="entry name" value="RNA_pol_bsu_CS"/>
</dbReference>
<dbReference type="Pfam" id="PF04565">
    <property type="entry name" value="RNA_pol_Rpb2_3"/>
    <property type="match status" value="1"/>
</dbReference>
<comment type="function">
    <text evidence="12">DNA-dependent RNA polymerase catalyzes the transcription of DNA into RNA using the four ribonucleoside triphosphates as substrates.</text>
</comment>
<feature type="domain" description="RNA polymerase beta subunit protrusion" evidence="16">
    <location>
        <begin position="48"/>
        <end position="423"/>
    </location>
</feature>
<dbReference type="Pfam" id="PF00562">
    <property type="entry name" value="RNA_pol_Rpb2_6"/>
    <property type="match status" value="1"/>
</dbReference>
<dbReference type="Gene3D" id="2.40.270.10">
    <property type="entry name" value="DNA-directed RNA polymerase, subunit 2, domain 6"/>
    <property type="match status" value="1"/>
</dbReference>